<evidence type="ECO:0000313" key="2">
    <source>
        <dbReference type="EMBL" id="EXA44308.1"/>
    </source>
</evidence>
<dbReference type="PANTHER" id="PTHR33112">
    <property type="entry name" value="DOMAIN PROTEIN, PUTATIVE-RELATED"/>
    <property type="match status" value="1"/>
</dbReference>
<dbReference type="AlphaFoldDB" id="W9PGT5"/>
<feature type="domain" description="Heterokaryon incompatibility" evidence="1">
    <location>
        <begin position="207"/>
        <end position="360"/>
    </location>
</feature>
<gene>
    <name evidence="2" type="ORF">FOVG_05780</name>
</gene>
<dbReference type="Pfam" id="PF06985">
    <property type="entry name" value="HET"/>
    <property type="match status" value="1"/>
</dbReference>
<dbReference type="HOGENOM" id="CLU_002639_8_9_1"/>
<dbReference type="InterPro" id="IPR010730">
    <property type="entry name" value="HET"/>
</dbReference>
<proteinExistence type="predicted"/>
<dbReference type="PANTHER" id="PTHR33112:SF14">
    <property type="entry name" value="HETEROKARYON INCOMPATIBILITY DOMAIN-CONTAINING PROTEIN"/>
    <property type="match status" value="1"/>
</dbReference>
<organism evidence="2">
    <name type="scientific">Fusarium oxysporum f. sp. pisi HDV247</name>
    <dbReference type="NCBI Taxonomy" id="1080344"/>
    <lineage>
        <taxon>Eukaryota</taxon>
        <taxon>Fungi</taxon>
        <taxon>Dikarya</taxon>
        <taxon>Ascomycota</taxon>
        <taxon>Pezizomycotina</taxon>
        <taxon>Sordariomycetes</taxon>
        <taxon>Hypocreomycetidae</taxon>
        <taxon>Hypocreales</taxon>
        <taxon>Nectriaceae</taxon>
        <taxon>Fusarium</taxon>
        <taxon>Fusarium oxysporum species complex</taxon>
    </lineage>
</organism>
<accession>W9PGT5</accession>
<sequence length="626" mass="71428">MGRPDDDTGYTGLPPLKRARVQGYVCRCDACTRLFSQQGLQDLNSSSGFAHKTRQGLLSSVGAGCDLCKFIFEVALKEFGHHIWENGDLLRFWNSKSDTGGKSSYIDALTGRVNGLIGDIKLYPFVEENDPLFTLISRRPLRRDVSSPEAYSSATKLIEACLRTDAPSRGHQKCRYSRDIVLPMRVIRVSGHTAQLQINETEARGTYLALSYCWGKPDPKMQSRLSELRLDNEQDLVKEIKLGELEQSVQDAIHVTRELGFSYLWVDRLCIVQNCPEDKRREIDKMATTYKNAAITLAAGTATRASEGFLGILPDKGPTYLPENQFDIPMKDGRIGTVYLSGSPYQPDHPLDKRGWTLQEYLLSSRMLIFSDYQLLWQCQETELQSVAGNNVGIEYQQHLESLPWASFDEQGEPSYGTHDSEKLYLWKTIIFQFTQRQLKDPEDRLPAVTGITTELQKVWRDSHIYGHWERWFIQLLAWYKPDNGRVKERHTKRAPSWSWVSVDGRIRFEDPMELEDAKIEILTAAKVRLSCRILQLSDISLHKRCTLSTMLDLVESASDTEFAGRKCEYLLLGKTSRYQEETGVALMILKIPSGSYRRVGLALFDDMTVWTSVKFQSVDLEPKEK</sequence>
<reference evidence="2" key="1">
    <citation type="submission" date="2011-10" db="EMBL/GenBank/DDBJ databases">
        <title>The Genome Sequence of Fusarium oxysporum HDV247.</title>
        <authorList>
            <consortium name="The Broad Institute Genome Sequencing Platform"/>
            <person name="Ma L.-J."/>
            <person name="Gale L.R."/>
            <person name="Schwartz D.C."/>
            <person name="Zhou S."/>
            <person name="Corby-Kistler H."/>
            <person name="Young S.K."/>
            <person name="Zeng Q."/>
            <person name="Gargeya S."/>
            <person name="Fitzgerald M."/>
            <person name="Haas B."/>
            <person name="Abouelleil A."/>
            <person name="Alvarado L."/>
            <person name="Arachchi H.M."/>
            <person name="Berlin A."/>
            <person name="Brown A."/>
            <person name="Chapman S.B."/>
            <person name="Chen Z."/>
            <person name="Dunbar C."/>
            <person name="Freedman E."/>
            <person name="Gearin G."/>
            <person name="Goldberg J."/>
            <person name="Griggs A."/>
            <person name="Gujja S."/>
            <person name="Heiman D."/>
            <person name="Howarth C."/>
            <person name="Larson L."/>
            <person name="Lui A."/>
            <person name="MacDonald P.J.P."/>
            <person name="Montmayeur A."/>
            <person name="Murphy C."/>
            <person name="Neiman D."/>
            <person name="Pearson M."/>
            <person name="Priest M."/>
            <person name="Roberts A."/>
            <person name="Saif S."/>
            <person name="Shea T."/>
            <person name="Shenoy N."/>
            <person name="Sisk P."/>
            <person name="Stolte C."/>
            <person name="Sykes S."/>
            <person name="Wortman J."/>
            <person name="Nusbaum C."/>
            <person name="Birren B."/>
        </authorList>
    </citation>
    <scope>NUCLEOTIDE SEQUENCE [LARGE SCALE GENOMIC DNA]</scope>
    <source>
        <strain evidence="2">HDV247</strain>
    </source>
</reference>
<dbReference type="Proteomes" id="UP000030751">
    <property type="component" value="Unassembled WGS sequence"/>
</dbReference>
<dbReference type="OrthoDB" id="5125733at2759"/>
<evidence type="ECO:0000259" key="1">
    <source>
        <dbReference type="Pfam" id="PF06985"/>
    </source>
</evidence>
<dbReference type="EMBL" id="JH650971">
    <property type="protein sequence ID" value="EXA44308.1"/>
    <property type="molecule type" value="Genomic_DNA"/>
</dbReference>
<name>W9PGT5_FUSOX</name>
<protein>
    <recommendedName>
        <fullName evidence="1">Heterokaryon incompatibility domain-containing protein</fullName>
    </recommendedName>
</protein>
<reference evidence="2" key="2">
    <citation type="submission" date="2012-05" db="EMBL/GenBank/DDBJ databases">
        <title>Annotation of the Genome Sequence of Fusarium oxysporum HDV247.</title>
        <authorList>
            <consortium name="The Broad Institute Genomics Platform"/>
            <person name="Ma L.-J."/>
            <person name="Corby-Kistler H."/>
            <person name="Broz K."/>
            <person name="Gale L.R."/>
            <person name="Jonkers W."/>
            <person name="O'Donnell K."/>
            <person name="Ploetz R."/>
            <person name="Steinberg C."/>
            <person name="Schwartz D.C."/>
            <person name="VanEtten H."/>
            <person name="Zhou S."/>
            <person name="Young S.K."/>
            <person name="Zeng Q."/>
            <person name="Gargeya S."/>
            <person name="Fitzgerald M."/>
            <person name="Abouelleil A."/>
            <person name="Alvarado L."/>
            <person name="Chapman S.B."/>
            <person name="Gainer-Dewar J."/>
            <person name="Goldberg J."/>
            <person name="Griggs A."/>
            <person name="Gujja S."/>
            <person name="Hansen M."/>
            <person name="Howarth C."/>
            <person name="Imamovic A."/>
            <person name="Ireland A."/>
            <person name="Larimer J."/>
            <person name="McCowan C."/>
            <person name="Murphy C."/>
            <person name="Pearson M."/>
            <person name="Poon T.W."/>
            <person name="Priest M."/>
            <person name="Roberts A."/>
            <person name="Saif S."/>
            <person name="Shea T."/>
            <person name="Sykes S."/>
            <person name="Wortman J."/>
            <person name="Nusbaum C."/>
            <person name="Birren B."/>
        </authorList>
    </citation>
    <scope>NUCLEOTIDE SEQUENCE</scope>
    <source>
        <strain evidence="2">HDV247</strain>
    </source>
</reference>